<gene>
    <name evidence="1" type="ORF">ABG768_012040</name>
</gene>
<reference evidence="1 2" key="1">
    <citation type="submission" date="2024-05" db="EMBL/GenBank/DDBJ databases">
        <title>A high-quality chromosomal-level genome assembly of Topmouth culter (Culter alburnus).</title>
        <authorList>
            <person name="Zhao H."/>
        </authorList>
    </citation>
    <scope>NUCLEOTIDE SEQUENCE [LARGE SCALE GENOMIC DNA]</scope>
    <source>
        <strain evidence="1">CATC2023</strain>
        <tissue evidence="1">Muscle</tissue>
    </source>
</reference>
<feature type="non-terminal residue" evidence="1">
    <location>
        <position position="1"/>
    </location>
</feature>
<dbReference type="InterPro" id="IPR036179">
    <property type="entry name" value="Ig-like_dom_sf"/>
</dbReference>
<dbReference type="Gene3D" id="2.60.40.10">
    <property type="entry name" value="Immunoglobulins"/>
    <property type="match status" value="1"/>
</dbReference>
<organism evidence="1 2">
    <name type="scientific">Culter alburnus</name>
    <name type="common">Topmouth culter</name>
    <dbReference type="NCBI Taxonomy" id="194366"/>
    <lineage>
        <taxon>Eukaryota</taxon>
        <taxon>Metazoa</taxon>
        <taxon>Chordata</taxon>
        <taxon>Craniata</taxon>
        <taxon>Vertebrata</taxon>
        <taxon>Euteleostomi</taxon>
        <taxon>Actinopterygii</taxon>
        <taxon>Neopterygii</taxon>
        <taxon>Teleostei</taxon>
        <taxon>Ostariophysi</taxon>
        <taxon>Cypriniformes</taxon>
        <taxon>Xenocyprididae</taxon>
        <taxon>Xenocypridinae</taxon>
        <taxon>Culter</taxon>
    </lineage>
</organism>
<name>A0AAW1Z8X8_CULAL</name>
<protein>
    <submittedName>
        <fullName evidence="1">Uncharacterized protein</fullName>
    </submittedName>
</protein>
<feature type="non-terminal residue" evidence="1">
    <location>
        <position position="59"/>
    </location>
</feature>
<evidence type="ECO:0000313" key="2">
    <source>
        <dbReference type="Proteomes" id="UP001479290"/>
    </source>
</evidence>
<evidence type="ECO:0000313" key="1">
    <source>
        <dbReference type="EMBL" id="KAK9957830.1"/>
    </source>
</evidence>
<comment type="caution">
    <text evidence="1">The sequence shown here is derived from an EMBL/GenBank/DDBJ whole genome shotgun (WGS) entry which is preliminary data.</text>
</comment>
<dbReference type="Proteomes" id="UP001479290">
    <property type="component" value="Unassembled WGS sequence"/>
</dbReference>
<proteinExistence type="predicted"/>
<dbReference type="AlphaFoldDB" id="A0AAW1Z8X8"/>
<dbReference type="EMBL" id="JAWDJR010000019">
    <property type="protein sequence ID" value="KAK9957830.1"/>
    <property type="molecule type" value="Genomic_DNA"/>
</dbReference>
<accession>A0AAW1Z8X8</accession>
<keyword evidence="2" id="KW-1185">Reference proteome</keyword>
<dbReference type="SUPFAM" id="SSF48726">
    <property type="entry name" value="Immunoglobulin"/>
    <property type="match status" value="1"/>
</dbReference>
<dbReference type="InterPro" id="IPR013783">
    <property type="entry name" value="Ig-like_fold"/>
</dbReference>
<sequence>SLGQVIVTQPEFKSVQLGQTVSIDCKVNTVVYRYPQGSTSKDYYIFWFIQKAEGPPKLL</sequence>